<dbReference type="InterPro" id="IPR045864">
    <property type="entry name" value="aa-tRNA-synth_II/BPL/LPL"/>
</dbReference>
<reference evidence="15" key="1">
    <citation type="journal article" date="2020" name="Stud. Mycol.">
        <title>101 Dothideomycetes genomes: a test case for predicting lifestyles and emergence of pathogens.</title>
        <authorList>
            <person name="Haridas S."/>
            <person name="Albert R."/>
            <person name="Binder M."/>
            <person name="Bloem J."/>
            <person name="Labutti K."/>
            <person name="Salamov A."/>
            <person name="Andreopoulos B."/>
            <person name="Baker S."/>
            <person name="Barry K."/>
            <person name="Bills G."/>
            <person name="Bluhm B."/>
            <person name="Cannon C."/>
            <person name="Castanera R."/>
            <person name="Culley D."/>
            <person name="Daum C."/>
            <person name="Ezra D."/>
            <person name="Gonzalez J."/>
            <person name="Henrissat B."/>
            <person name="Kuo A."/>
            <person name="Liang C."/>
            <person name="Lipzen A."/>
            <person name="Lutzoni F."/>
            <person name="Magnuson J."/>
            <person name="Mondo S."/>
            <person name="Nolan M."/>
            <person name="Ohm R."/>
            <person name="Pangilinan J."/>
            <person name="Park H.-J."/>
            <person name="Ramirez L."/>
            <person name="Alfaro M."/>
            <person name="Sun H."/>
            <person name="Tritt A."/>
            <person name="Yoshinaga Y."/>
            <person name="Zwiers L.-H."/>
            <person name="Turgeon B."/>
            <person name="Goodwin S."/>
            <person name="Spatafora J."/>
            <person name="Crous P."/>
            <person name="Grigoriev I."/>
        </authorList>
    </citation>
    <scope>NUCLEOTIDE SEQUENCE</scope>
    <source>
        <strain evidence="15">CBS 113979</strain>
    </source>
</reference>
<keyword evidence="9 15" id="KW-0030">Aminoacyl-tRNA synthetase</keyword>
<dbReference type="InterPro" id="IPR004364">
    <property type="entry name" value="Aa-tRNA-synt_II"/>
</dbReference>
<feature type="region of interest" description="Disordered" evidence="13">
    <location>
        <begin position="1"/>
        <end position="97"/>
    </location>
</feature>
<evidence type="ECO:0000313" key="15">
    <source>
        <dbReference type="EMBL" id="KAF1992237.1"/>
    </source>
</evidence>
<dbReference type="SUPFAM" id="SSF55681">
    <property type="entry name" value="Class II aaRS and biotin synthetases"/>
    <property type="match status" value="1"/>
</dbReference>
<dbReference type="OrthoDB" id="372395at2759"/>
<dbReference type="Pfam" id="PF01336">
    <property type="entry name" value="tRNA_anti-codon"/>
    <property type="match status" value="1"/>
</dbReference>
<dbReference type="SUPFAM" id="SSF50249">
    <property type="entry name" value="Nucleic acid-binding proteins"/>
    <property type="match status" value="1"/>
</dbReference>
<feature type="region of interest" description="Disordered" evidence="13">
    <location>
        <begin position="196"/>
        <end position="222"/>
    </location>
</feature>
<evidence type="ECO:0000256" key="3">
    <source>
        <dbReference type="ARBA" id="ARBA00012841"/>
    </source>
</evidence>
<evidence type="ECO:0000256" key="11">
    <source>
        <dbReference type="ARBA" id="ARBA00047904"/>
    </source>
</evidence>
<dbReference type="NCBIfam" id="TIGR00458">
    <property type="entry name" value="aspS_nondisc"/>
    <property type="match status" value="1"/>
</dbReference>
<dbReference type="InterPro" id="IPR004365">
    <property type="entry name" value="NA-bd_OB_tRNA"/>
</dbReference>
<dbReference type="GO" id="GO:0017101">
    <property type="term" value="C:aminoacyl-tRNA synthetase multienzyme complex"/>
    <property type="evidence" value="ECO:0007669"/>
    <property type="project" value="TreeGrafter"/>
</dbReference>
<dbReference type="CDD" id="cd00776">
    <property type="entry name" value="AsxRS_core"/>
    <property type="match status" value="1"/>
</dbReference>
<evidence type="ECO:0000256" key="13">
    <source>
        <dbReference type="SAM" id="MobiDB-lite"/>
    </source>
</evidence>
<dbReference type="HAMAP" id="MF_02075">
    <property type="entry name" value="Asp_tRNA_synth_type2"/>
    <property type="match status" value="1"/>
</dbReference>
<evidence type="ECO:0000256" key="6">
    <source>
        <dbReference type="ARBA" id="ARBA00022741"/>
    </source>
</evidence>
<protein>
    <recommendedName>
        <fullName evidence="12">Probable aspartate--tRNA ligase, cytoplasmic</fullName>
        <ecNumber evidence="3">6.1.1.12</ecNumber>
    </recommendedName>
    <alternativeName>
        <fullName evidence="10">Aspartyl-tRNA synthetase</fullName>
    </alternativeName>
</protein>
<comment type="catalytic activity">
    <reaction evidence="11">
        <text>tRNA(Asp) + L-aspartate + ATP = L-aspartyl-tRNA(Asp) + AMP + diphosphate</text>
        <dbReference type="Rhea" id="RHEA:19649"/>
        <dbReference type="Rhea" id="RHEA-COMP:9660"/>
        <dbReference type="Rhea" id="RHEA-COMP:9678"/>
        <dbReference type="ChEBI" id="CHEBI:29991"/>
        <dbReference type="ChEBI" id="CHEBI:30616"/>
        <dbReference type="ChEBI" id="CHEBI:33019"/>
        <dbReference type="ChEBI" id="CHEBI:78442"/>
        <dbReference type="ChEBI" id="CHEBI:78516"/>
        <dbReference type="ChEBI" id="CHEBI:456215"/>
        <dbReference type="EC" id="6.1.1.12"/>
    </reaction>
</comment>
<feature type="compositionally biased region" description="Basic and acidic residues" evidence="13">
    <location>
        <begin position="31"/>
        <end position="50"/>
    </location>
</feature>
<dbReference type="PRINTS" id="PR01042">
    <property type="entry name" value="TRNASYNTHASP"/>
</dbReference>
<dbReference type="PROSITE" id="PS50862">
    <property type="entry name" value="AA_TRNA_LIGASE_II"/>
    <property type="match status" value="1"/>
</dbReference>
<dbReference type="PANTHER" id="PTHR43450">
    <property type="entry name" value="ASPARTYL-TRNA SYNTHETASE"/>
    <property type="match status" value="1"/>
</dbReference>
<feature type="compositionally biased region" description="Basic and acidic residues" evidence="13">
    <location>
        <begin position="81"/>
        <end position="97"/>
    </location>
</feature>
<evidence type="ECO:0000256" key="1">
    <source>
        <dbReference type="ARBA" id="ARBA00004496"/>
    </source>
</evidence>
<organism evidence="15 16">
    <name type="scientific">Aulographum hederae CBS 113979</name>
    <dbReference type="NCBI Taxonomy" id="1176131"/>
    <lineage>
        <taxon>Eukaryota</taxon>
        <taxon>Fungi</taxon>
        <taxon>Dikarya</taxon>
        <taxon>Ascomycota</taxon>
        <taxon>Pezizomycotina</taxon>
        <taxon>Dothideomycetes</taxon>
        <taxon>Pleosporomycetidae</taxon>
        <taxon>Aulographales</taxon>
        <taxon>Aulographaceae</taxon>
    </lineage>
</organism>
<keyword evidence="5" id="KW-0436">Ligase</keyword>
<dbReference type="InterPro" id="IPR004523">
    <property type="entry name" value="Asp-tRNA_synthase_2"/>
</dbReference>
<dbReference type="Gene3D" id="3.30.930.10">
    <property type="entry name" value="Bira Bifunctional Protein, Domain 2"/>
    <property type="match status" value="1"/>
</dbReference>
<dbReference type="GO" id="GO:0004815">
    <property type="term" value="F:aspartate-tRNA ligase activity"/>
    <property type="evidence" value="ECO:0007669"/>
    <property type="project" value="UniProtKB-EC"/>
</dbReference>
<accession>A0A6G1HGP6</accession>
<evidence type="ECO:0000256" key="8">
    <source>
        <dbReference type="ARBA" id="ARBA00022917"/>
    </source>
</evidence>
<dbReference type="InterPro" id="IPR006195">
    <property type="entry name" value="aa-tRNA-synth_II"/>
</dbReference>
<dbReference type="NCBIfam" id="NF003483">
    <property type="entry name" value="PRK05159.1"/>
    <property type="match status" value="1"/>
</dbReference>
<dbReference type="GO" id="GO:0003723">
    <property type="term" value="F:RNA binding"/>
    <property type="evidence" value="ECO:0007669"/>
    <property type="project" value="TreeGrafter"/>
</dbReference>
<feature type="compositionally biased region" description="Basic and acidic residues" evidence="13">
    <location>
        <begin position="8"/>
        <end position="20"/>
    </location>
</feature>
<evidence type="ECO:0000256" key="12">
    <source>
        <dbReference type="ARBA" id="ARBA00070516"/>
    </source>
</evidence>
<dbReference type="EC" id="6.1.1.12" evidence="3"/>
<dbReference type="Pfam" id="PF00152">
    <property type="entry name" value="tRNA-synt_2"/>
    <property type="match status" value="1"/>
</dbReference>
<evidence type="ECO:0000256" key="7">
    <source>
        <dbReference type="ARBA" id="ARBA00022840"/>
    </source>
</evidence>
<dbReference type="EMBL" id="ML977137">
    <property type="protein sequence ID" value="KAF1992237.1"/>
    <property type="molecule type" value="Genomic_DNA"/>
</dbReference>
<feature type="domain" description="Aminoacyl-transfer RNA synthetases class-II family profile" evidence="14">
    <location>
        <begin position="250"/>
        <end position="547"/>
    </location>
</feature>
<comment type="similarity">
    <text evidence="2">Belongs to the class-II aminoacyl-tRNA synthetase family. Type 2 subfamily.</text>
</comment>
<evidence type="ECO:0000256" key="2">
    <source>
        <dbReference type="ARBA" id="ARBA00005312"/>
    </source>
</evidence>
<evidence type="ECO:0000313" key="16">
    <source>
        <dbReference type="Proteomes" id="UP000800041"/>
    </source>
</evidence>
<gene>
    <name evidence="15" type="ORF">K402DRAFT_458680</name>
</gene>
<dbReference type="Proteomes" id="UP000800041">
    <property type="component" value="Unassembled WGS sequence"/>
</dbReference>
<dbReference type="GO" id="GO:0005524">
    <property type="term" value="F:ATP binding"/>
    <property type="evidence" value="ECO:0007669"/>
    <property type="project" value="UniProtKB-KW"/>
</dbReference>
<dbReference type="GO" id="GO:0006422">
    <property type="term" value="P:aspartyl-tRNA aminoacylation"/>
    <property type="evidence" value="ECO:0007669"/>
    <property type="project" value="InterPro"/>
</dbReference>
<evidence type="ECO:0000256" key="4">
    <source>
        <dbReference type="ARBA" id="ARBA00022490"/>
    </source>
</evidence>
<evidence type="ECO:0000256" key="10">
    <source>
        <dbReference type="ARBA" id="ARBA00033155"/>
    </source>
</evidence>
<dbReference type="InterPro" id="IPR012340">
    <property type="entry name" value="NA-bd_OB-fold"/>
</dbReference>
<sequence length="555" mass="63114">MAEEEQQVPERPKEAPKEGEAGPSKNALKKAAKEKEKAEKKRLIQEREAAQKQAAEGNDVSKEDYGESPMVGSKQYKPPQWKRDKLSDTGSKEDGSETHLRVVVRNARSQSAKLAFLDLRDGLSSIQAVIAASETLSRQMVKFASTLNPESLVDVIGIVKVPKEPVKSATIQDREIHILKLFVVSKSESPLPIQIEDAERPLPEDEKKIEEQSSEESGRPLLGLSTRLDNRTLDLRSMLNHAIVEIKGGICRLWTEFMWQNDFKQIWTPKINGAPSEGGSNVFEMKYFNNPAYLAQSPQLYKQMMISARYKRVWELGTVFRAENSNTARHLTEFMGLDLEMEFQEHYHEVLDVLEELVLHIFNGLKTRYKQETDLVRTVYKVEEFKLPEAGKVPRLPFSEGITMLREAGETLNDYDDLSTPQEKLLGKLVLQKYNTDFYILDQFPLAIRPFYTMPSPHDPSLSNSYDMFMRGQEICSGAQRVHDAEFLKKRMRGMDPPLDPDSLGFKHYVEAFKYGCPPHAGGGFGLERIVMLWLGLPNVRLASLFPRDPGRNIP</sequence>
<keyword evidence="8" id="KW-0648">Protein biosynthesis</keyword>
<evidence type="ECO:0000256" key="9">
    <source>
        <dbReference type="ARBA" id="ARBA00023146"/>
    </source>
</evidence>
<keyword evidence="4" id="KW-0963">Cytoplasm</keyword>
<keyword evidence="7" id="KW-0067">ATP-binding</keyword>
<dbReference type="PANTHER" id="PTHR43450:SF1">
    <property type="entry name" value="ASPARTATE--TRNA LIGASE, CYTOPLASMIC"/>
    <property type="match status" value="1"/>
</dbReference>
<evidence type="ECO:0000259" key="14">
    <source>
        <dbReference type="PROSITE" id="PS50862"/>
    </source>
</evidence>
<name>A0A6G1HGP6_9PEZI</name>
<dbReference type="InterPro" id="IPR002312">
    <property type="entry name" value="Asp/Asn-tRNA-synth_IIb"/>
</dbReference>
<comment type="subcellular location">
    <subcellularLocation>
        <location evidence="1">Cytoplasm</location>
    </subcellularLocation>
</comment>
<keyword evidence="6" id="KW-0547">Nucleotide-binding</keyword>
<feature type="compositionally biased region" description="Basic and acidic residues" evidence="13">
    <location>
        <begin position="197"/>
        <end position="211"/>
    </location>
</feature>
<dbReference type="CDD" id="cd04320">
    <property type="entry name" value="AspRS_cyto_N"/>
    <property type="match status" value="1"/>
</dbReference>
<dbReference type="FunFam" id="3.30.930.10:FF:000038">
    <property type="entry name" value="Aspartate--tRNA ligase"/>
    <property type="match status" value="1"/>
</dbReference>
<evidence type="ECO:0000256" key="5">
    <source>
        <dbReference type="ARBA" id="ARBA00022598"/>
    </source>
</evidence>
<dbReference type="AlphaFoldDB" id="A0A6G1HGP6"/>
<keyword evidence="16" id="KW-1185">Reference proteome</keyword>
<dbReference type="GO" id="GO:0005829">
    <property type="term" value="C:cytosol"/>
    <property type="evidence" value="ECO:0007669"/>
    <property type="project" value="TreeGrafter"/>
</dbReference>
<proteinExistence type="inferred from homology"/>
<dbReference type="Gene3D" id="2.40.50.140">
    <property type="entry name" value="Nucleic acid-binding proteins"/>
    <property type="match status" value="1"/>
</dbReference>